<dbReference type="InterPro" id="IPR046513">
    <property type="entry name" value="DUF6691"/>
</dbReference>
<feature type="transmembrane region" description="Helical" evidence="1">
    <location>
        <begin position="106"/>
        <end position="130"/>
    </location>
</feature>
<protein>
    <submittedName>
        <fullName evidence="2">Transporter</fullName>
    </submittedName>
</protein>
<dbReference type="Proteomes" id="UP000634667">
    <property type="component" value="Unassembled WGS sequence"/>
</dbReference>
<keyword evidence="1" id="KW-0812">Transmembrane</keyword>
<reference evidence="3" key="1">
    <citation type="journal article" date="2019" name="Int. J. Syst. Evol. Microbiol.">
        <title>The Global Catalogue of Microorganisms (GCM) 10K type strain sequencing project: providing services to taxonomists for standard genome sequencing and annotation.</title>
        <authorList>
            <consortium name="The Broad Institute Genomics Platform"/>
            <consortium name="The Broad Institute Genome Sequencing Center for Infectious Disease"/>
            <person name="Wu L."/>
            <person name="Ma J."/>
        </authorList>
    </citation>
    <scope>NUCLEOTIDE SEQUENCE [LARGE SCALE GENOMIC DNA]</scope>
    <source>
        <strain evidence="3">KCTC 23723</strain>
    </source>
</reference>
<sequence length="136" mass="14177">MSLFIAFISGILLAIGITVSGMIDPAKVLSFLDLSGNWDPSLALVMVGALSVYVSGFAIIKRNKAPLFASDFHVPATKKIDRPLLIGALIFGIGWGLIGYCPGPAIAALSTGSIGTIGFVATMIIGWFIARKVPLA</sequence>
<dbReference type="RefSeq" id="WP_189484207.1">
    <property type="nucleotide sequence ID" value="NZ_BMYR01000020.1"/>
</dbReference>
<organism evidence="2 3">
    <name type="scientific">Alishewanella tabrizica</name>
    <dbReference type="NCBI Taxonomy" id="671278"/>
    <lineage>
        <taxon>Bacteria</taxon>
        <taxon>Pseudomonadati</taxon>
        <taxon>Pseudomonadota</taxon>
        <taxon>Gammaproteobacteria</taxon>
        <taxon>Alteromonadales</taxon>
        <taxon>Alteromonadaceae</taxon>
        <taxon>Alishewanella</taxon>
    </lineage>
</organism>
<gene>
    <name evidence="2" type="ORF">GCM10008111_31640</name>
</gene>
<evidence type="ECO:0000313" key="2">
    <source>
        <dbReference type="EMBL" id="GGW73301.1"/>
    </source>
</evidence>
<keyword evidence="1" id="KW-1133">Transmembrane helix</keyword>
<feature type="transmembrane region" description="Helical" evidence="1">
    <location>
        <begin position="41"/>
        <end position="60"/>
    </location>
</feature>
<keyword evidence="1" id="KW-0472">Membrane</keyword>
<evidence type="ECO:0000313" key="3">
    <source>
        <dbReference type="Proteomes" id="UP000634667"/>
    </source>
</evidence>
<accession>A0ABQ2WWX8</accession>
<evidence type="ECO:0000256" key="1">
    <source>
        <dbReference type="SAM" id="Phobius"/>
    </source>
</evidence>
<feature type="transmembrane region" description="Helical" evidence="1">
    <location>
        <begin position="80"/>
        <end position="100"/>
    </location>
</feature>
<proteinExistence type="predicted"/>
<dbReference type="EMBL" id="BMYR01000020">
    <property type="protein sequence ID" value="GGW73301.1"/>
    <property type="molecule type" value="Genomic_DNA"/>
</dbReference>
<keyword evidence="3" id="KW-1185">Reference proteome</keyword>
<comment type="caution">
    <text evidence="2">The sequence shown here is derived from an EMBL/GenBank/DDBJ whole genome shotgun (WGS) entry which is preliminary data.</text>
</comment>
<name>A0ABQ2WWX8_9ALTE</name>
<dbReference type="Pfam" id="PF20398">
    <property type="entry name" value="DUF6691"/>
    <property type="match status" value="1"/>
</dbReference>